<gene>
    <name evidence="5" type="primary">flgI</name>
    <name evidence="6" type="ORF">CLV39_0111</name>
</gene>
<dbReference type="Proteomes" id="UP000280842">
    <property type="component" value="Unassembled WGS sequence"/>
</dbReference>
<keyword evidence="4 5" id="KW-0975">Bacterial flagellum</keyword>
<dbReference type="PANTHER" id="PTHR30381:SF0">
    <property type="entry name" value="FLAGELLAR P-RING PROTEIN"/>
    <property type="match status" value="1"/>
</dbReference>
<sequence length="364" mass="38986" precursor="true">MKKIIFLFIIAFTFSALAETEVKIKNEVNVVGVRPNFLVGYGIVVGLNGTGDGTTSRFTLLSIANMLRKMGIYIDPAQVKTKNAAAVIVTASLPPYAKSGMRFNVNVASLGDAKNIGNGVLIRTPLMGPDGKIYAFAQGPVSTGGGFSESNKGGKIQKNFPTTGIIVNGGIVERDLPFNFENKKEIVLTLKNPNFDTATKIEKSINNYFGAKIAKAIDVSTVKVEIPSEIKDKVAFLNEVLNQKITVSNDPVVVIDERTGTVIMGGDIKLDTPIYVSHGNIYVEVTKTPVVSQPPPLSAGATATTTQVKTNIKEEKGRIFGIKSPTLKDLVDVLNTVGVSPRDLIAIIQAIKEAGKIHAKIEVM</sequence>
<proteinExistence type="inferred from homology"/>
<dbReference type="NCBIfam" id="NF003676">
    <property type="entry name" value="PRK05303.1"/>
    <property type="match status" value="1"/>
</dbReference>
<accession>A0A3M0BRM9</accession>
<dbReference type="PANTHER" id="PTHR30381">
    <property type="entry name" value="FLAGELLAR P-RING PERIPLASMIC PROTEIN FLGI"/>
    <property type="match status" value="1"/>
</dbReference>
<keyword evidence="6" id="KW-0969">Cilium</keyword>
<dbReference type="RefSeq" id="WP_121922277.1">
    <property type="nucleotide sequence ID" value="NZ_REFO01000010.1"/>
</dbReference>
<reference evidence="6 7" key="1">
    <citation type="submission" date="2018-10" db="EMBL/GenBank/DDBJ databases">
        <title>Genomic Encyclopedia of Archaeal and Bacterial Type Strains, Phase II (KMG-II): from individual species to whole genera.</title>
        <authorList>
            <person name="Goeker M."/>
        </authorList>
    </citation>
    <scope>NUCLEOTIDE SEQUENCE [LARGE SCALE GENOMIC DNA]</scope>
    <source>
        <strain evidence="6 7">VM1</strain>
    </source>
</reference>
<dbReference type="GO" id="GO:0071973">
    <property type="term" value="P:bacterial-type flagellum-dependent cell motility"/>
    <property type="evidence" value="ECO:0007669"/>
    <property type="project" value="InterPro"/>
</dbReference>
<comment type="subunit">
    <text evidence="5">The basal body constitutes a major portion of the flagellar organelle and consists of four rings (L,P,S, and M) mounted on a central rod.</text>
</comment>
<keyword evidence="3 5" id="KW-0732">Signal</keyword>
<dbReference type="OrthoDB" id="9786431at2"/>
<dbReference type="AlphaFoldDB" id="A0A3M0BRM9"/>
<evidence type="ECO:0000256" key="3">
    <source>
        <dbReference type="ARBA" id="ARBA00022729"/>
    </source>
</evidence>
<dbReference type="GO" id="GO:0009428">
    <property type="term" value="C:bacterial-type flagellum basal body, distal rod, P ring"/>
    <property type="evidence" value="ECO:0007669"/>
    <property type="project" value="InterPro"/>
</dbReference>
<keyword evidence="6" id="KW-0282">Flagellum</keyword>
<dbReference type="InterPro" id="IPR001782">
    <property type="entry name" value="Flag_FlgI"/>
</dbReference>
<evidence type="ECO:0000256" key="2">
    <source>
        <dbReference type="ARBA" id="ARBA00004117"/>
    </source>
</evidence>
<evidence type="ECO:0000256" key="4">
    <source>
        <dbReference type="ARBA" id="ARBA00023143"/>
    </source>
</evidence>
<comment type="caution">
    <text evidence="6">The sequence shown here is derived from an EMBL/GenBank/DDBJ whole genome shotgun (WGS) entry which is preliminary data.</text>
</comment>
<keyword evidence="7" id="KW-1185">Reference proteome</keyword>
<dbReference type="Pfam" id="PF02119">
    <property type="entry name" value="FlgI"/>
    <property type="match status" value="1"/>
</dbReference>
<keyword evidence="6" id="KW-0966">Cell projection</keyword>
<protein>
    <recommendedName>
        <fullName evidence="5">Flagellar P-ring protein</fullName>
    </recommendedName>
    <alternativeName>
        <fullName evidence="5">Basal body P-ring protein</fullName>
    </alternativeName>
</protein>
<dbReference type="GO" id="GO:0005198">
    <property type="term" value="F:structural molecule activity"/>
    <property type="evidence" value="ECO:0007669"/>
    <property type="project" value="InterPro"/>
</dbReference>
<name>A0A3M0BRM9_9AQUI</name>
<comment type="similarity">
    <text evidence="5">Belongs to the FlgI family.</text>
</comment>
<dbReference type="HAMAP" id="MF_00416">
    <property type="entry name" value="FlgI"/>
    <property type="match status" value="1"/>
</dbReference>
<evidence type="ECO:0000313" key="6">
    <source>
        <dbReference type="EMBL" id="RMA97498.1"/>
    </source>
</evidence>
<dbReference type="PRINTS" id="PR01010">
    <property type="entry name" value="FLGPRINGFLGI"/>
</dbReference>
<dbReference type="EMBL" id="REFO01000010">
    <property type="protein sequence ID" value="RMA97498.1"/>
    <property type="molecule type" value="Genomic_DNA"/>
</dbReference>
<evidence type="ECO:0000256" key="5">
    <source>
        <dbReference type="HAMAP-Rule" id="MF_00416"/>
    </source>
</evidence>
<feature type="chain" id="PRO_5018343346" description="Flagellar P-ring protein" evidence="5">
    <location>
        <begin position="19"/>
        <end position="364"/>
    </location>
</feature>
<organism evidence="6 7">
    <name type="scientific">Hydrogenothermus marinus</name>
    <dbReference type="NCBI Taxonomy" id="133270"/>
    <lineage>
        <taxon>Bacteria</taxon>
        <taxon>Pseudomonadati</taxon>
        <taxon>Aquificota</taxon>
        <taxon>Aquificia</taxon>
        <taxon>Aquificales</taxon>
        <taxon>Hydrogenothermaceae</taxon>
        <taxon>Hydrogenothermus</taxon>
    </lineage>
</organism>
<comment type="subcellular location">
    <subcellularLocation>
        <location evidence="2 5">Bacterial flagellum basal body</location>
    </subcellularLocation>
</comment>
<dbReference type="GO" id="GO:0030288">
    <property type="term" value="C:outer membrane-bounded periplasmic space"/>
    <property type="evidence" value="ECO:0007669"/>
    <property type="project" value="InterPro"/>
</dbReference>
<comment type="function">
    <text evidence="1 5">Assembles around the rod to form the L-ring and probably protects the motor/basal body from shearing forces during rotation.</text>
</comment>
<evidence type="ECO:0000313" key="7">
    <source>
        <dbReference type="Proteomes" id="UP000280842"/>
    </source>
</evidence>
<feature type="signal peptide" evidence="5">
    <location>
        <begin position="1"/>
        <end position="18"/>
    </location>
</feature>
<evidence type="ECO:0000256" key="1">
    <source>
        <dbReference type="ARBA" id="ARBA00002591"/>
    </source>
</evidence>